<reference evidence="6" key="1">
    <citation type="submission" date="2021-03" db="EMBL/GenBank/DDBJ databases">
        <title>Genome of Cognatishimia sp. F0-27.</title>
        <authorList>
            <person name="Ping X."/>
        </authorList>
    </citation>
    <scope>NUCLEOTIDE SEQUENCE [LARGE SCALE GENOMIC DNA]</scope>
    <source>
        <strain evidence="6">E313</strain>
    </source>
</reference>
<dbReference type="NCBIfam" id="NF033788">
    <property type="entry name" value="HTH_metalloreg"/>
    <property type="match status" value="1"/>
</dbReference>
<sequence length="107" mass="11787">MGASKNSIHSNYCIEVAEIAKVFSHPARVAILLYISKEDTCICNDIVSEIGLSQATVSQHLEVINKAGIIRGTFKGNSKCYDINIERFKDLQVLLNSFFATTKANCC</sequence>
<protein>
    <submittedName>
        <fullName evidence="5">Winged helix-turn-helix transcriptional regulator</fullName>
    </submittedName>
</protein>
<evidence type="ECO:0000256" key="1">
    <source>
        <dbReference type="ARBA" id="ARBA00023015"/>
    </source>
</evidence>
<dbReference type="PANTHER" id="PTHR33154:SF15">
    <property type="entry name" value="REGULATORY PROTEIN ARSR"/>
    <property type="match status" value="1"/>
</dbReference>
<evidence type="ECO:0000313" key="5">
    <source>
        <dbReference type="EMBL" id="MCC1484404.1"/>
    </source>
</evidence>
<accession>A0ABS8EMG1</accession>
<evidence type="ECO:0000256" key="3">
    <source>
        <dbReference type="ARBA" id="ARBA00023163"/>
    </source>
</evidence>
<comment type="caution">
    <text evidence="5">The sequence shown here is derived from an EMBL/GenBank/DDBJ whole genome shotgun (WGS) entry which is preliminary data.</text>
</comment>
<dbReference type="InterPro" id="IPR036390">
    <property type="entry name" value="WH_DNA-bd_sf"/>
</dbReference>
<organism evidence="5 6">
    <name type="scientific">Winogradskyella immobilis</name>
    <dbReference type="NCBI Taxonomy" id="2816852"/>
    <lineage>
        <taxon>Bacteria</taxon>
        <taxon>Pseudomonadati</taxon>
        <taxon>Bacteroidota</taxon>
        <taxon>Flavobacteriia</taxon>
        <taxon>Flavobacteriales</taxon>
        <taxon>Flavobacteriaceae</taxon>
        <taxon>Winogradskyella</taxon>
    </lineage>
</organism>
<keyword evidence="2" id="KW-0238">DNA-binding</keyword>
<dbReference type="InterPro" id="IPR001845">
    <property type="entry name" value="HTH_ArsR_DNA-bd_dom"/>
</dbReference>
<dbReference type="PRINTS" id="PR00778">
    <property type="entry name" value="HTHARSR"/>
</dbReference>
<keyword evidence="1" id="KW-0805">Transcription regulation</keyword>
<keyword evidence="6" id="KW-1185">Reference proteome</keyword>
<reference evidence="6" key="2">
    <citation type="submission" date="2023-07" db="EMBL/GenBank/DDBJ databases">
        <title>Genome of Winogradskyella sp. E313.</title>
        <authorList>
            <person name="Zhou Y."/>
        </authorList>
    </citation>
    <scope>NUCLEOTIDE SEQUENCE [LARGE SCALE GENOMIC DNA]</scope>
    <source>
        <strain evidence="6">E313</strain>
    </source>
</reference>
<dbReference type="InterPro" id="IPR011991">
    <property type="entry name" value="ArsR-like_HTH"/>
</dbReference>
<dbReference type="Proteomes" id="UP000778797">
    <property type="component" value="Unassembled WGS sequence"/>
</dbReference>
<dbReference type="PANTHER" id="PTHR33154">
    <property type="entry name" value="TRANSCRIPTIONAL REGULATOR, ARSR FAMILY"/>
    <property type="match status" value="1"/>
</dbReference>
<dbReference type="InterPro" id="IPR036388">
    <property type="entry name" value="WH-like_DNA-bd_sf"/>
</dbReference>
<keyword evidence="3" id="KW-0804">Transcription</keyword>
<dbReference type="SUPFAM" id="SSF46785">
    <property type="entry name" value="Winged helix' DNA-binding domain"/>
    <property type="match status" value="1"/>
</dbReference>
<dbReference type="RefSeq" id="WP_227476851.1">
    <property type="nucleotide sequence ID" value="NZ_JAFMPT010000007.1"/>
</dbReference>
<evidence type="ECO:0000256" key="2">
    <source>
        <dbReference type="ARBA" id="ARBA00023125"/>
    </source>
</evidence>
<evidence type="ECO:0000313" key="6">
    <source>
        <dbReference type="Proteomes" id="UP000778797"/>
    </source>
</evidence>
<feature type="domain" description="HTH arsR-type" evidence="4">
    <location>
        <begin position="8"/>
        <end position="103"/>
    </location>
</feature>
<evidence type="ECO:0000259" key="4">
    <source>
        <dbReference type="PROSITE" id="PS50987"/>
    </source>
</evidence>
<gene>
    <name evidence="5" type="ORF">J1C55_07390</name>
</gene>
<dbReference type="Pfam" id="PF01022">
    <property type="entry name" value="HTH_5"/>
    <property type="match status" value="1"/>
</dbReference>
<dbReference type="InterPro" id="IPR051081">
    <property type="entry name" value="HTH_MetalResp_TranReg"/>
</dbReference>
<proteinExistence type="predicted"/>
<dbReference type="SMART" id="SM00418">
    <property type="entry name" value="HTH_ARSR"/>
    <property type="match status" value="1"/>
</dbReference>
<dbReference type="CDD" id="cd00090">
    <property type="entry name" value="HTH_ARSR"/>
    <property type="match status" value="1"/>
</dbReference>
<name>A0ABS8EMG1_9FLAO</name>
<dbReference type="EMBL" id="JAFMPT010000007">
    <property type="protein sequence ID" value="MCC1484404.1"/>
    <property type="molecule type" value="Genomic_DNA"/>
</dbReference>
<dbReference type="Gene3D" id="1.10.10.10">
    <property type="entry name" value="Winged helix-like DNA-binding domain superfamily/Winged helix DNA-binding domain"/>
    <property type="match status" value="1"/>
</dbReference>
<dbReference type="PROSITE" id="PS50987">
    <property type="entry name" value="HTH_ARSR_2"/>
    <property type="match status" value="1"/>
</dbReference>